<proteinExistence type="predicted"/>
<dbReference type="InterPro" id="IPR036116">
    <property type="entry name" value="FN3_sf"/>
</dbReference>
<organism evidence="3 4">
    <name type="scientific">Candidatus Borkfalkia faecipullorum</name>
    <dbReference type="NCBI Taxonomy" id="2838510"/>
    <lineage>
        <taxon>Bacteria</taxon>
        <taxon>Bacillati</taxon>
        <taxon>Bacillota</taxon>
        <taxon>Clostridia</taxon>
        <taxon>Christensenellales</taxon>
        <taxon>Christensenellaceae</taxon>
        <taxon>Candidatus Borkfalkia</taxon>
    </lineage>
</organism>
<protein>
    <submittedName>
        <fullName evidence="3">Fibronectin type III domain-containing protein</fullName>
    </submittedName>
</protein>
<reference evidence="3" key="1">
    <citation type="journal article" date="2021" name="PeerJ">
        <title>Extensive microbial diversity within the chicken gut microbiome revealed by metagenomics and culture.</title>
        <authorList>
            <person name="Gilroy R."/>
            <person name="Ravi A."/>
            <person name="Getino M."/>
            <person name="Pursley I."/>
            <person name="Horton D.L."/>
            <person name="Alikhan N.F."/>
            <person name="Baker D."/>
            <person name="Gharbi K."/>
            <person name="Hall N."/>
            <person name="Watson M."/>
            <person name="Adriaenssens E.M."/>
            <person name="Foster-Nyarko E."/>
            <person name="Jarju S."/>
            <person name="Secka A."/>
            <person name="Antonio M."/>
            <person name="Oren A."/>
            <person name="Chaudhuri R.R."/>
            <person name="La Ragione R."/>
            <person name="Hildebrand F."/>
            <person name="Pallen M.J."/>
        </authorList>
    </citation>
    <scope>NUCLEOTIDE SEQUENCE</scope>
    <source>
        <strain evidence="3">811</strain>
    </source>
</reference>
<feature type="signal peptide" evidence="1">
    <location>
        <begin position="1"/>
        <end position="26"/>
    </location>
</feature>
<dbReference type="Proteomes" id="UP000824204">
    <property type="component" value="Unassembled WGS sequence"/>
</dbReference>
<sequence>MSARLKKMICLLAVSAVLAVAGVLFAACGEKKEPPQAVDASTIKYDGSLFSWTAPDGATSYTITVNGTQLSVPNGTSRSYPAVSFPADTYEFSIVAENEYGTSESVSKSFYRLETIGTEDITFDETGKMSWTPVVGALEYVVEVNGEQTVTPATEFSDFVYGERNQIRIKSNGTDDTYFSFWSETLSKTYLASPTDVAYDGQYITWKGSSAAREYTVYINGGLYETSTSTKLLYDAQDLDFTVEVAAEGDGVSSFPSGKSEEKEFLFLGQVKNIRVSEGVLLWDAVDNATAYLIRINGSAEKRVTETKYTLTAGSSQTVSIRPVASDEATYFSSWTDQQSFFVLRAPQLLWDSAQVPDGTPMRNLYWNAVNGDVSGYNIRVTTPSGEQSDTYTDSAQPSFLYGFDEVGEYSVSVQSVAGTGTGTENSAFSAPITVIRLAAPNRDAKNFIVSDASDLTEGFDVYYTSVSGASRYRLYKDGTQTQITSSTPSMHVTQVVEQDSMAQRTITYGIASEGSVKTIGGETVVTLSSLTKDMLTFDVTVLPAPTNVNISGGVVTWDANLSANGYTVNIGTLRDVDYAQYNLSSITTAGSYELSVCSRGNGKEVLPSSYTAALSITKLSAPTGIRVDTTVNEGQLLWDSVRNASSYNIYFNGSNEPIDDTQLDNINNYITVDTVTVVIEAVADTWNADHTEYFISSNRSNTALFTKLAPVTFNDPTFTSTELLWNPPANYSGAVSYQVYDGQGYLYDGRIDGTRMDLSTLKAGYYTFCVKCIGDGTNTINSDLSTPVSIEKLETPDVVRSDTVYTWDRISGAQSYTVYVDGTLAATIQQEDEKAAYEFKPAFDSIKTYTVTVTAIGDGGYRFIDSTPFELKQVVNQLSAPKISFYYDKESYQPDGNIVITVDTEGRELDTGYRYIVNDVIVCEATTEASYSYNARNKGAHTVAVVALGGRFDGNGVYYIDSPRAGGNDTAKITLLDAPNQSSIAISKEGRITWSAVANNNNGYELIITYGDGTEQKTVKTQGAQYTDANYANIVSIQIRALGNGVTSVSSEWVTWTK</sequence>
<dbReference type="CDD" id="cd00063">
    <property type="entry name" value="FN3"/>
    <property type="match status" value="1"/>
</dbReference>
<reference evidence="3" key="2">
    <citation type="submission" date="2021-04" db="EMBL/GenBank/DDBJ databases">
        <authorList>
            <person name="Gilroy R."/>
        </authorList>
    </citation>
    <scope>NUCLEOTIDE SEQUENCE</scope>
    <source>
        <strain evidence="3">811</strain>
    </source>
</reference>
<feature type="domain" description="Fibronectin type-III" evidence="2">
    <location>
        <begin position="34"/>
        <end position="118"/>
    </location>
</feature>
<evidence type="ECO:0000313" key="4">
    <source>
        <dbReference type="Proteomes" id="UP000824204"/>
    </source>
</evidence>
<dbReference type="InterPro" id="IPR013783">
    <property type="entry name" value="Ig-like_fold"/>
</dbReference>
<dbReference type="Gene3D" id="2.60.40.10">
    <property type="entry name" value="Immunoglobulins"/>
    <property type="match status" value="2"/>
</dbReference>
<dbReference type="PROSITE" id="PS51257">
    <property type="entry name" value="PROKAR_LIPOPROTEIN"/>
    <property type="match status" value="1"/>
</dbReference>
<feature type="chain" id="PRO_5039160670" evidence="1">
    <location>
        <begin position="27"/>
        <end position="1059"/>
    </location>
</feature>
<evidence type="ECO:0000256" key="1">
    <source>
        <dbReference type="SAM" id="SignalP"/>
    </source>
</evidence>
<dbReference type="PROSITE" id="PS50853">
    <property type="entry name" value="FN3"/>
    <property type="match status" value="1"/>
</dbReference>
<dbReference type="InterPro" id="IPR003961">
    <property type="entry name" value="FN3_dom"/>
</dbReference>
<dbReference type="SUPFAM" id="SSF49265">
    <property type="entry name" value="Fibronectin type III"/>
    <property type="match status" value="1"/>
</dbReference>
<evidence type="ECO:0000313" key="3">
    <source>
        <dbReference type="EMBL" id="HIX07894.1"/>
    </source>
</evidence>
<evidence type="ECO:0000259" key="2">
    <source>
        <dbReference type="PROSITE" id="PS50853"/>
    </source>
</evidence>
<keyword evidence="1" id="KW-0732">Signal</keyword>
<dbReference type="EMBL" id="DXFX01000071">
    <property type="protein sequence ID" value="HIX07894.1"/>
    <property type="molecule type" value="Genomic_DNA"/>
</dbReference>
<gene>
    <name evidence="3" type="ORF">H9741_05455</name>
</gene>
<accession>A0A9D1V8C6</accession>
<comment type="caution">
    <text evidence="3">The sequence shown here is derived from an EMBL/GenBank/DDBJ whole genome shotgun (WGS) entry which is preliminary data.</text>
</comment>
<dbReference type="AlphaFoldDB" id="A0A9D1V8C6"/>
<name>A0A9D1V8C6_9FIRM</name>